<proteinExistence type="predicted"/>
<evidence type="ECO:0000256" key="1">
    <source>
        <dbReference type="SAM" id="Phobius"/>
    </source>
</evidence>
<evidence type="ECO:0000313" key="2">
    <source>
        <dbReference type="EMBL" id="SNR25759.1"/>
    </source>
</evidence>
<comment type="caution">
    <text evidence="2">The sequence shown here is derived from an EMBL/GenBank/DDBJ whole genome shotgun (WGS) entry which is preliminary data.</text>
</comment>
<dbReference type="Proteomes" id="UP000198337">
    <property type="component" value="Unassembled WGS sequence"/>
</dbReference>
<keyword evidence="3" id="KW-1185">Reference proteome</keyword>
<name>A0ABY1SCN0_9FLAO</name>
<accession>A0ABY1SCN0</accession>
<evidence type="ECO:0000313" key="3">
    <source>
        <dbReference type="Proteomes" id="UP000198337"/>
    </source>
</evidence>
<keyword evidence="1" id="KW-1133">Transmembrane helix</keyword>
<keyword evidence="1" id="KW-0812">Transmembrane</keyword>
<dbReference type="EMBL" id="FZNV01000001">
    <property type="protein sequence ID" value="SNR25759.1"/>
    <property type="molecule type" value="Genomic_DNA"/>
</dbReference>
<gene>
    <name evidence="2" type="ORF">SAMN04488009_0414</name>
</gene>
<sequence length="50" mass="5808">MIANMVFILSQLIAVAIFLLVWKLKELISNQNTYMKLLKEEVPLAAKFRN</sequence>
<protein>
    <submittedName>
        <fullName evidence="2">Uncharacterized protein</fullName>
    </submittedName>
</protein>
<feature type="transmembrane region" description="Helical" evidence="1">
    <location>
        <begin position="6"/>
        <end position="24"/>
    </location>
</feature>
<organism evidence="2 3">
    <name type="scientific">Maribacter sedimenticola</name>
    <dbReference type="NCBI Taxonomy" id="228956"/>
    <lineage>
        <taxon>Bacteria</taxon>
        <taxon>Pseudomonadati</taxon>
        <taxon>Bacteroidota</taxon>
        <taxon>Flavobacteriia</taxon>
        <taxon>Flavobacteriales</taxon>
        <taxon>Flavobacteriaceae</taxon>
        <taxon>Maribacter</taxon>
    </lineage>
</organism>
<reference evidence="2 3" key="1">
    <citation type="submission" date="2017-06" db="EMBL/GenBank/DDBJ databases">
        <authorList>
            <person name="Varghese N."/>
            <person name="Submissions S."/>
        </authorList>
    </citation>
    <scope>NUCLEOTIDE SEQUENCE [LARGE SCALE GENOMIC DNA]</scope>
    <source>
        <strain evidence="2 3">DSM 19840</strain>
    </source>
</reference>
<keyword evidence="1" id="KW-0472">Membrane</keyword>